<keyword evidence="2 3" id="KW-0408">Iron</keyword>
<dbReference type="SUPFAM" id="SSF51197">
    <property type="entry name" value="Clavaminate synthase-like"/>
    <property type="match status" value="1"/>
</dbReference>
<accession>X5CWJ3</accession>
<dbReference type="InterPro" id="IPR050231">
    <property type="entry name" value="Iron_ascorbate_oxido_reductase"/>
</dbReference>
<dbReference type="AlphaFoldDB" id="X5CWJ3"/>
<name>X5CWJ3_PINTB</name>
<dbReference type="PANTHER" id="PTHR47990">
    <property type="entry name" value="2-OXOGLUTARATE (2OG) AND FE(II)-DEPENDENT OXYGENASE SUPERFAMILY PROTEIN-RELATED"/>
    <property type="match status" value="1"/>
</dbReference>
<evidence type="ECO:0000256" key="2">
    <source>
        <dbReference type="ARBA" id="ARBA00023004"/>
    </source>
</evidence>
<sequence length="348" mass="39276">MPSLSDAFKSVPVQCKEPDISSMDEVPELYLWPQENQQALEENIGVNIPVIDLQHGVTSRASAGSVIELLRAAYEEFGVFQIVNHGVSQQLLERVENQGRRLFSLPLDQKIKARRSPDGVTGYGMARICTFFDRLMWSEGFTSIGSPLEHAEKLWPDDYQDFCETIDEYDHAMKDLASKLMSLILESLGLRQRDYSWGGDNCAALQMNHYPSCPRPAQTMGMAEHTDSTFLTVLYQGSVQGLQIKRSDGMWTVVPAIPNAFVVNAGDLLQVLSNGRYKSVVHRAVNSIKPRLSFAYLWGPPLTAVIEPAPQLVDSKHPLLYRALNWNEYLVVRAKHFDRALEFFRNVQ</sequence>
<dbReference type="GO" id="GO:0046872">
    <property type="term" value="F:metal ion binding"/>
    <property type="evidence" value="ECO:0007669"/>
    <property type="project" value="UniProtKB-KW"/>
</dbReference>
<dbReference type="PROSITE" id="PS51471">
    <property type="entry name" value="FE2OG_OXY"/>
    <property type="match status" value="1"/>
</dbReference>
<protein>
    <submittedName>
        <fullName evidence="5">GA3ox2</fullName>
    </submittedName>
</protein>
<dbReference type="EMBL" id="KJ158980">
    <property type="protein sequence ID" value="AHW42464.1"/>
    <property type="molecule type" value="mRNA"/>
</dbReference>
<feature type="domain" description="Fe2OG dioxygenase" evidence="4">
    <location>
        <begin position="200"/>
        <end position="300"/>
    </location>
</feature>
<keyword evidence="3" id="KW-0560">Oxidoreductase</keyword>
<reference evidence="5" key="1">
    <citation type="submission" date="2014-01" db="EMBL/GenBank/DDBJ databases">
        <title>Isolation and expression analysis of gibberellin metabolism genes in developing male and female cones of Pinus tabuliformis.</title>
        <authorList>
            <person name="Niu S."/>
            <person name="Li W."/>
            <person name="Chen X."/>
        </authorList>
    </citation>
    <scope>NUCLEOTIDE SEQUENCE</scope>
</reference>
<evidence type="ECO:0000256" key="1">
    <source>
        <dbReference type="ARBA" id="ARBA00022723"/>
    </source>
</evidence>
<dbReference type="Gene3D" id="2.60.120.330">
    <property type="entry name" value="B-lactam Antibiotic, Isopenicillin N Synthase, Chain"/>
    <property type="match status" value="1"/>
</dbReference>
<proteinExistence type="evidence at transcript level"/>
<dbReference type="Pfam" id="PF03171">
    <property type="entry name" value="2OG-FeII_Oxy"/>
    <property type="match status" value="1"/>
</dbReference>
<comment type="similarity">
    <text evidence="3">Belongs to the iron/ascorbate-dependent oxidoreductase family.</text>
</comment>
<dbReference type="Pfam" id="PF14226">
    <property type="entry name" value="DIOX_N"/>
    <property type="match status" value="1"/>
</dbReference>
<dbReference type="GO" id="GO:0016491">
    <property type="term" value="F:oxidoreductase activity"/>
    <property type="evidence" value="ECO:0007669"/>
    <property type="project" value="UniProtKB-KW"/>
</dbReference>
<evidence type="ECO:0000259" key="4">
    <source>
        <dbReference type="PROSITE" id="PS51471"/>
    </source>
</evidence>
<evidence type="ECO:0000256" key="3">
    <source>
        <dbReference type="RuleBase" id="RU003682"/>
    </source>
</evidence>
<dbReference type="InterPro" id="IPR044861">
    <property type="entry name" value="IPNS-like_FE2OG_OXY"/>
</dbReference>
<keyword evidence="1 3" id="KW-0479">Metal-binding</keyword>
<dbReference type="InterPro" id="IPR026992">
    <property type="entry name" value="DIOX_N"/>
</dbReference>
<organism evidence="5">
    <name type="scientific">Pinus tabuliformis</name>
    <name type="common">Chinese red pine</name>
    <name type="synonym">Pinus leucosperma</name>
    <dbReference type="NCBI Taxonomy" id="88731"/>
    <lineage>
        <taxon>Eukaryota</taxon>
        <taxon>Viridiplantae</taxon>
        <taxon>Streptophyta</taxon>
        <taxon>Embryophyta</taxon>
        <taxon>Tracheophyta</taxon>
        <taxon>Spermatophyta</taxon>
        <taxon>Pinopsida</taxon>
        <taxon>Pinidae</taxon>
        <taxon>Conifers I</taxon>
        <taxon>Pinales</taxon>
        <taxon>Pinaceae</taxon>
        <taxon>Pinus</taxon>
        <taxon>Pinus subgen. Pinus</taxon>
    </lineage>
</organism>
<dbReference type="InterPro" id="IPR005123">
    <property type="entry name" value="Oxoglu/Fe-dep_dioxygenase_dom"/>
</dbReference>
<evidence type="ECO:0000313" key="5">
    <source>
        <dbReference type="EMBL" id="AHW42464.1"/>
    </source>
</evidence>
<dbReference type="InterPro" id="IPR027443">
    <property type="entry name" value="IPNS-like_sf"/>
</dbReference>